<dbReference type="STRING" id="144512.A0A0V0TAW9"/>
<comment type="caution">
    <text evidence="1">The sequence shown here is derived from an EMBL/GenBank/DDBJ whole genome shotgun (WGS) entry which is preliminary data.</text>
</comment>
<name>A0A0V0TAW9_9BILA</name>
<dbReference type="OrthoDB" id="10396969at2759"/>
<dbReference type="Proteomes" id="UP000055048">
    <property type="component" value="Unassembled WGS sequence"/>
</dbReference>
<feature type="non-terminal residue" evidence="1">
    <location>
        <position position="1"/>
    </location>
</feature>
<dbReference type="AlphaFoldDB" id="A0A0V0TAW9"/>
<gene>
    <name evidence="1" type="ORF">T05_12060</name>
</gene>
<sequence length="285" mass="32678">LRKYRATLSIQCVDPFCCAARRTTLSSSPCVWILSAVPHEEPPSALHPGKMKWNDASPWEDKVERSFSLRNHRITLSSQCEDAFYTVQLTTISSSPWLDKVDRMRSTLPHEAPPSALHPGKMKWNGASPWEDKVERSFSLRNHRITLSSQCEDAFYTVQLTTISSSPWLDKVDRMRSTLPHEAPPSALHPGKMKWNDASPWEDKVERSFSLRNHRIILSSQCEDACYTAIRRTTISSSPWQDKVDRSFSLRNHRITLSSQCEDACYTAIRRTTISSSPWQDKVDR</sequence>
<keyword evidence="2" id="KW-1185">Reference proteome</keyword>
<evidence type="ECO:0000313" key="1">
    <source>
        <dbReference type="EMBL" id="KRX36187.1"/>
    </source>
</evidence>
<protein>
    <submittedName>
        <fullName evidence="1">Uncharacterized protein</fullName>
    </submittedName>
</protein>
<organism evidence="1 2">
    <name type="scientific">Trichinella murrelli</name>
    <dbReference type="NCBI Taxonomy" id="144512"/>
    <lineage>
        <taxon>Eukaryota</taxon>
        <taxon>Metazoa</taxon>
        <taxon>Ecdysozoa</taxon>
        <taxon>Nematoda</taxon>
        <taxon>Enoplea</taxon>
        <taxon>Dorylaimia</taxon>
        <taxon>Trichinellida</taxon>
        <taxon>Trichinellidae</taxon>
        <taxon>Trichinella</taxon>
    </lineage>
</organism>
<dbReference type="EMBL" id="JYDJ01000381">
    <property type="protein sequence ID" value="KRX36187.1"/>
    <property type="molecule type" value="Genomic_DNA"/>
</dbReference>
<evidence type="ECO:0000313" key="2">
    <source>
        <dbReference type="Proteomes" id="UP000055048"/>
    </source>
</evidence>
<reference evidence="1 2" key="1">
    <citation type="submission" date="2015-01" db="EMBL/GenBank/DDBJ databases">
        <title>Evolution of Trichinella species and genotypes.</title>
        <authorList>
            <person name="Korhonen P.K."/>
            <person name="Edoardo P."/>
            <person name="Giuseppe L.R."/>
            <person name="Gasser R.B."/>
        </authorList>
    </citation>
    <scope>NUCLEOTIDE SEQUENCE [LARGE SCALE GENOMIC DNA]</scope>
    <source>
        <strain evidence="1">ISS417</strain>
    </source>
</reference>
<proteinExistence type="predicted"/>
<accession>A0A0V0TAW9</accession>